<dbReference type="GeneID" id="9224252"/>
<gene>
    <name evidence="2" type="ORF">MCYG_05821</name>
</gene>
<evidence type="ECO:0000313" key="3">
    <source>
        <dbReference type="Proteomes" id="UP000002035"/>
    </source>
</evidence>
<proteinExistence type="predicted"/>
<name>C5FSZ9_ARTOC</name>
<accession>C5FSZ9</accession>
<sequence length="214" mass="24176">MTCFDRIWVSQFFTFFIFHSFVLSSSVTGSLPRKTSNAQEDGSDTPYILRITHPHSGNLSFENTRFRRHNRGRGGLEQSVAAKKNKHDHLLGPAGSGRVIYLCRQKKKVAHPYILFIGRITSRKKEDKELGVGLFSFSLHNSLQVGRHEQVTSDTQGLHEGVGGYRHLHTYVEETTALDVMSQHIKEPWAAALHVQEDSSGESSAYEPAYTYIK</sequence>
<dbReference type="EMBL" id="DS995705">
    <property type="protein sequence ID" value="EEQ33002.1"/>
    <property type="molecule type" value="Genomic_DNA"/>
</dbReference>
<reference evidence="3" key="1">
    <citation type="journal article" date="2012" name="MBio">
        <title>Comparative genome analysis of Trichophyton rubrum and related dermatophytes reveals candidate genes involved in infection.</title>
        <authorList>
            <person name="Martinez D.A."/>
            <person name="Oliver B.G."/>
            <person name="Graeser Y."/>
            <person name="Goldberg J.M."/>
            <person name="Li W."/>
            <person name="Martinez-Rossi N.M."/>
            <person name="Monod M."/>
            <person name="Shelest E."/>
            <person name="Barton R.C."/>
            <person name="Birch E."/>
            <person name="Brakhage A.A."/>
            <person name="Chen Z."/>
            <person name="Gurr S.J."/>
            <person name="Heiman D."/>
            <person name="Heitman J."/>
            <person name="Kosti I."/>
            <person name="Rossi A."/>
            <person name="Saif S."/>
            <person name="Samalova M."/>
            <person name="Saunders C.W."/>
            <person name="Shea T."/>
            <person name="Summerbell R.C."/>
            <person name="Xu J."/>
            <person name="Young S."/>
            <person name="Zeng Q."/>
            <person name="Birren B.W."/>
            <person name="Cuomo C.A."/>
            <person name="White T.C."/>
        </authorList>
    </citation>
    <scope>NUCLEOTIDE SEQUENCE [LARGE SCALE GENOMIC DNA]</scope>
    <source>
        <strain evidence="3">ATCC MYA-4605 / CBS 113480</strain>
    </source>
</reference>
<dbReference type="HOGENOM" id="CLU_1288633_0_0_1"/>
<feature type="signal peptide" evidence="1">
    <location>
        <begin position="1"/>
        <end position="24"/>
    </location>
</feature>
<evidence type="ECO:0000256" key="1">
    <source>
        <dbReference type="SAM" id="SignalP"/>
    </source>
</evidence>
<dbReference type="RefSeq" id="XP_002845952.1">
    <property type="nucleotide sequence ID" value="XM_002845906.1"/>
</dbReference>
<dbReference type="Proteomes" id="UP000002035">
    <property type="component" value="Unassembled WGS sequence"/>
</dbReference>
<dbReference type="VEuPathDB" id="FungiDB:MCYG_05821"/>
<protein>
    <submittedName>
        <fullName evidence="2">Uncharacterized protein</fullName>
    </submittedName>
</protein>
<dbReference type="AlphaFoldDB" id="C5FSZ9"/>
<keyword evidence="3" id="KW-1185">Reference proteome</keyword>
<keyword evidence="1" id="KW-0732">Signal</keyword>
<evidence type="ECO:0000313" key="2">
    <source>
        <dbReference type="EMBL" id="EEQ33002.1"/>
    </source>
</evidence>
<feature type="chain" id="PRO_5002950346" evidence="1">
    <location>
        <begin position="25"/>
        <end position="214"/>
    </location>
</feature>
<organism evidence="2 3">
    <name type="scientific">Arthroderma otae (strain ATCC MYA-4605 / CBS 113480)</name>
    <name type="common">Microsporum canis</name>
    <dbReference type="NCBI Taxonomy" id="554155"/>
    <lineage>
        <taxon>Eukaryota</taxon>
        <taxon>Fungi</taxon>
        <taxon>Dikarya</taxon>
        <taxon>Ascomycota</taxon>
        <taxon>Pezizomycotina</taxon>
        <taxon>Eurotiomycetes</taxon>
        <taxon>Eurotiomycetidae</taxon>
        <taxon>Onygenales</taxon>
        <taxon>Arthrodermataceae</taxon>
        <taxon>Microsporum</taxon>
    </lineage>
</organism>